<reference evidence="2" key="2">
    <citation type="submission" date="2025-08" db="UniProtKB">
        <authorList>
            <consortium name="RefSeq"/>
        </authorList>
    </citation>
    <scope>IDENTIFICATION</scope>
    <source>
        <tissue evidence="2">Leaf</tissue>
    </source>
</reference>
<proteinExistence type="predicted"/>
<evidence type="ECO:0000313" key="2">
    <source>
        <dbReference type="RefSeq" id="XP_075095372.1"/>
    </source>
</evidence>
<organism evidence="1 2">
    <name type="scientific">Nicotiana tabacum</name>
    <name type="common">Common tobacco</name>
    <dbReference type="NCBI Taxonomy" id="4097"/>
    <lineage>
        <taxon>Eukaryota</taxon>
        <taxon>Viridiplantae</taxon>
        <taxon>Streptophyta</taxon>
        <taxon>Embryophyta</taxon>
        <taxon>Tracheophyta</taxon>
        <taxon>Spermatophyta</taxon>
        <taxon>Magnoliopsida</taxon>
        <taxon>eudicotyledons</taxon>
        <taxon>Gunneridae</taxon>
        <taxon>Pentapetalae</taxon>
        <taxon>asterids</taxon>
        <taxon>lamiids</taxon>
        <taxon>Solanales</taxon>
        <taxon>Solanaceae</taxon>
        <taxon>Nicotianoideae</taxon>
        <taxon>Nicotianeae</taxon>
        <taxon>Nicotiana</taxon>
    </lineage>
</organism>
<gene>
    <name evidence="2" type="primary">LOC142173656</name>
</gene>
<reference evidence="1" key="1">
    <citation type="journal article" date="2014" name="Nat. Commun.">
        <title>The tobacco genome sequence and its comparison with those of tomato and potato.</title>
        <authorList>
            <person name="Sierro N."/>
            <person name="Battey J.N."/>
            <person name="Ouadi S."/>
            <person name="Bakaher N."/>
            <person name="Bovet L."/>
            <person name="Willig A."/>
            <person name="Goepfert S."/>
            <person name="Peitsch M.C."/>
            <person name="Ivanov N.V."/>
        </authorList>
    </citation>
    <scope>NUCLEOTIDE SEQUENCE [LARGE SCALE GENOMIC DNA]</scope>
</reference>
<sequence length="331" mass="38184">MSIKFVVGEFTVNVINAYASKVGLDQEVKKQFWEDLDEILRSIPHTEKLFIGGDFNGDIGASARGYDDVLGGFGFGDKNEGGTSLLNFARAFDLVIANSSFLKREEHLVTFRNSMDKTQIDYFLCKKCDKVESTNEEERRTYRECYKKAKKEAKLAVTAVKNATFAHLYGELGGKDGDKKLYRLAKVRKRKDRDLDQVKCIKDEDGKVLIDEAPIRRRWQTYFHKLLNDEGDKSIVLDELEHSESRRDFGYCKRIKVEGAMRYQAVESHYEGLGEGGGDQGDEVRVYFRESVWIHAKAFDYGTIHLVRILVKQYKERKKELHMVFIDLEKV</sequence>
<name>A0AC58TDT6_TOBAC</name>
<protein>
    <submittedName>
        <fullName evidence="2">Uncharacterized protein LOC142173656</fullName>
    </submittedName>
</protein>
<dbReference type="Proteomes" id="UP000790787">
    <property type="component" value="Chromosome 19"/>
</dbReference>
<keyword evidence="1" id="KW-1185">Reference proteome</keyword>
<accession>A0AC58TDT6</accession>
<dbReference type="RefSeq" id="XP_075095372.1">
    <property type="nucleotide sequence ID" value="XM_075239271.1"/>
</dbReference>
<evidence type="ECO:0000313" key="1">
    <source>
        <dbReference type="Proteomes" id="UP000790787"/>
    </source>
</evidence>